<name>A0A510UI48_ALIFS</name>
<dbReference type="AlphaFoldDB" id="A0A510UI48"/>
<dbReference type="EMBL" id="BJTZ01000014">
    <property type="protein sequence ID" value="GEK14302.1"/>
    <property type="molecule type" value="Genomic_DNA"/>
</dbReference>
<proteinExistence type="predicted"/>
<reference evidence="1 2" key="1">
    <citation type="submission" date="2019-07" db="EMBL/GenBank/DDBJ databases">
        <title>Whole genome shotgun sequence of Aliivibrio fischeri NBRC 101058.</title>
        <authorList>
            <person name="Hosoyama A."/>
            <person name="Uohara A."/>
            <person name="Ohji S."/>
            <person name="Ichikawa N."/>
        </authorList>
    </citation>
    <scope>NUCLEOTIDE SEQUENCE [LARGE SCALE GENOMIC DNA]</scope>
    <source>
        <strain evidence="1 2">NBRC 101058</strain>
    </source>
</reference>
<accession>A0A510UI48</accession>
<gene>
    <name evidence="1" type="ORF">AFI02nite_23380</name>
</gene>
<dbReference type="RefSeq" id="WP_146864623.1">
    <property type="nucleotide sequence ID" value="NZ_BJTZ01000014.1"/>
</dbReference>
<evidence type="ECO:0000313" key="1">
    <source>
        <dbReference type="EMBL" id="GEK14302.1"/>
    </source>
</evidence>
<evidence type="ECO:0000313" key="2">
    <source>
        <dbReference type="Proteomes" id="UP000321787"/>
    </source>
</evidence>
<sequence>MSIQVKPHPILSEAYILDMNGASLYFDEYQIGALHLFLYLHSRMIASFPISIFLNETLELFTALNVPKVEKEKGV</sequence>
<dbReference type="Proteomes" id="UP000321787">
    <property type="component" value="Unassembled WGS sequence"/>
</dbReference>
<organism evidence="1 2">
    <name type="scientific">Aliivibrio fischeri</name>
    <name type="common">Vibrio fischeri</name>
    <dbReference type="NCBI Taxonomy" id="668"/>
    <lineage>
        <taxon>Bacteria</taxon>
        <taxon>Pseudomonadati</taxon>
        <taxon>Pseudomonadota</taxon>
        <taxon>Gammaproteobacteria</taxon>
        <taxon>Vibrionales</taxon>
        <taxon>Vibrionaceae</taxon>
        <taxon>Aliivibrio</taxon>
    </lineage>
</organism>
<comment type="caution">
    <text evidence="1">The sequence shown here is derived from an EMBL/GenBank/DDBJ whole genome shotgun (WGS) entry which is preliminary data.</text>
</comment>
<protein>
    <submittedName>
        <fullName evidence="1">Uncharacterized protein</fullName>
    </submittedName>
</protein>